<evidence type="ECO:0000256" key="3">
    <source>
        <dbReference type="PROSITE-ProRule" id="PRU00339"/>
    </source>
</evidence>
<feature type="repeat" description="TPR" evidence="3">
    <location>
        <begin position="571"/>
        <end position="604"/>
    </location>
</feature>
<accession>A0A8J2YSX5</accession>
<name>A0A8J2YSX5_9PROT</name>
<dbReference type="Pfam" id="PF13181">
    <property type="entry name" value="TPR_8"/>
    <property type="match status" value="1"/>
</dbReference>
<dbReference type="Pfam" id="PF00515">
    <property type="entry name" value="TPR_1"/>
    <property type="match status" value="1"/>
</dbReference>
<evidence type="ECO:0000313" key="7">
    <source>
        <dbReference type="Proteomes" id="UP000646365"/>
    </source>
</evidence>
<evidence type="ECO:0000313" key="6">
    <source>
        <dbReference type="EMBL" id="GGF11957.1"/>
    </source>
</evidence>
<dbReference type="InterPro" id="IPR025375">
    <property type="entry name" value="DUF4365"/>
</dbReference>
<proteinExistence type="predicted"/>
<dbReference type="AlphaFoldDB" id="A0A8J2YSX5"/>
<dbReference type="InterPro" id="IPR011990">
    <property type="entry name" value="TPR-like_helical_dom_sf"/>
</dbReference>
<reference evidence="6" key="1">
    <citation type="journal article" date="2014" name="Int. J. Syst. Evol. Microbiol.">
        <title>Complete genome sequence of Corynebacterium casei LMG S-19264T (=DSM 44701T), isolated from a smear-ripened cheese.</title>
        <authorList>
            <consortium name="US DOE Joint Genome Institute (JGI-PGF)"/>
            <person name="Walter F."/>
            <person name="Albersmeier A."/>
            <person name="Kalinowski J."/>
            <person name="Ruckert C."/>
        </authorList>
    </citation>
    <scope>NUCLEOTIDE SEQUENCE</scope>
    <source>
        <strain evidence="6">CGMCC 1.15725</strain>
    </source>
</reference>
<dbReference type="Proteomes" id="UP000646365">
    <property type="component" value="Unassembled WGS sequence"/>
</dbReference>
<dbReference type="SMART" id="SM00028">
    <property type="entry name" value="TPR"/>
    <property type="match status" value="6"/>
</dbReference>
<evidence type="ECO:0000256" key="1">
    <source>
        <dbReference type="ARBA" id="ARBA00022737"/>
    </source>
</evidence>
<dbReference type="Pfam" id="PF14559">
    <property type="entry name" value="TPR_19"/>
    <property type="match status" value="1"/>
</dbReference>
<feature type="compositionally biased region" description="Basic and acidic residues" evidence="4">
    <location>
        <begin position="10"/>
        <end position="25"/>
    </location>
</feature>
<dbReference type="PANTHER" id="PTHR44858">
    <property type="entry name" value="TETRATRICOPEPTIDE REPEAT PROTEIN 6"/>
    <property type="match status" value="1"/>
</dbReference>
<dbReference type="PROSITE" id="PS50005">
    <property type="entry name" value="TPR"/>
    <property type="match status" value="3"/>
</dbReference>
<dbReference type="PROSITE" id="PS50293">
    <property type="entry name" value="TPR_REGION"/>
    <property type="match status" value="2"/>
</dbReference>
<evidence type="ECO:0000256" key="4">
    <source>
        <dbReference type="SAM" id="MobiDB-lite"/>
    </source>
</evidence>
<dbReference type="RefSeq" id="WP_189044642.1">
    <property type="nucleotide sequence ID" value="NZ_BMJQ01000004.1"/>
</dbReference>
<feature type="region of interest" description="Disordered" evidence="4">
    <location>
        <begin position="1"/>
        <end position="25"/>
    </location>
</feature>
<comment type="caution">
    <text evidence="6">The sequence shown here is derived from an EMBL/GenBank/DDBJ whole genome shotgun (WGS) entry which is preliminary data.</text>
</comment>
<reference evidence="6" key="2">
    <citation type="submission" date="2020-09" db="EMBL/GenBank/DDBJ databases">
        <authorList>
            <person name="Sun Q."/>
            <person name="Zhou Y."/>
        </authorList>
    </citation>
    <scope>NUCLEOTIDE SEQUENCE</scope>
    <source>
        <strain evidence="6">CGMCC 1.15725</strain>
    </source>
</reference>
<feature type="repeat" description="TPR" evidence="3">
    <location>
        <begin position="350"/>
        <end position="383"/>
    </location>
</feature>
<dbReference type="InterPro" id="IPR019734">
    <property type="entry name" value="TPR_rpt"/>
</dbReference>
<feature type="domain" description="DUF4365" evidence="5">
    <location>
        <begin position="21"/>
        <end position="157"/>
    </location>
</feature>
<dbReference type="EMBL" id="BMJQ01000004">
    <property type="protein sequence ID" value="GGF11957.1"/>
    <property type="molecule type" value="Genomic_DNA"/>
</dbReference>
<dbReference type="Pfam" id="PF14280">
    <property type="entry name" value="DUF4365"/>
    <property type="match status" value="1"/>
</dbReference>
<dbReference type="GO" id="GO:0009279">
    <property type="term" value="C:cell outer membrane"/>
    <property type="evidence" value="ECO:0007669"/>
    <property type="project" value="TreeGrafter"/>
</dbReference>
<dbReference type="Gene3D" id="1.25.40.10">
    <property type="entry name" value="Tetratricopeptide repeat domain"/>
    <property type="match status" value="3"/>
</dbReference>
<keyword evidence="2 3" id="KW-0802">TPR repeat</keyword>
<protein>
    <recommendedName>
        <fullName evidence="5">DUF4365 domain-containing protein</fullName>
    </recommendedName>
</protein>
<feature type="repeat" description="TPR" evidence="3">
    <location>
        <begin position="316"/>
        <end position="349"/>
    </location>
</feature>
<evidence type="ECO:0000256" key="2">
    <source>
        <dbReference type="ARBA" id="ARBA00022803"/>
    </source>
</evidence>
<dbReference type="SUPFAM" id="SSF48452">
    <property type="entry name" value="TPR-like"/>
    <property type="match status" value="2"/>
</dbReference>
<dbReference type="InterPro" id="IPR050498">
    <property type="entry name" value="Ycf3"/>
</dbReference>
<organism evidence="6 7">
    <name type="scientific">Aliidongia dinghuensis</name>
    <dbReference type="NCBI Taxonomy" id="1867774"/>
    <lineage>
        <taxon>Bacteria</taxon>
        <taxon>Pseudomonadati</taxon>
        <taxon>Pseudomonadota</taxon>
        <taxon>Alphaproteobacteria</taxon>
        <taxon>Rhodospirillales</taxon>
        <taxon>Dongiaceae</taxon>
        <taxon>Aliidongia</taxon>
    </lineage>
</organism>
<evidence type="ECO:0000259" key="5">
    <source>
        <dbReference type="Pfam" id="PF14280"/>
    </source>
</evidence>
<gene>
    <name evidence="6" type="ORF">GCM10011611_17010</name>
</gene>
<keyword evidence="1" id="KW-0677">Repeat</keyword>
<dbReference type="PANTHER" id="PTHR44858:SF1">
    <property type="entry name" value="UDP-N-ACETYLGLUCOSAMINE--PEPTIDE N-ACETYLGLUCOSAMINYLTRANSFERASE SPINDLY-RELATED"/>
    <property type="match status" value="1"/>
</dbReference>
<sequence length="669" mass="74940">MADGLDDLDNLPKRDANHAAEEKAETAFQERLTASGRFLLQRADRKDYGTDCEIEVVDQEQVTNVRVHVQLKGTERPLNADGSLSIEVSRSNLNYLLMHPHSFYCAYHIPTSSLRICLAETVLRQYEHRGKNWSHQQSLTVNFTDELTIARLDRLATLARSAARAARDRRIEQTRAAPGDVARILRRGVPDIHVPDDPEVARHLLEHLYNQDADTAISAAFDRFAAVLGAGSEAMGPGYMAEINLGMAGLSRSRARIEDAVAHFRDQLDLGRYERGSLHYTIGNALSALGREEEAKTAYEAALADPVLASAPDLASQGHKNLGTSLERLGDEKRAVEHYREALRLNPHLPEAHNALAQFYVRQGEWKDALAHLDQAVFTDSTRAKAAGVAGWRANVLFNMGEGSAAFREINSLLAQADSEPWIWPFFARLVASFGRTTTENARQALGFWHRYVGAFPETSSGRRELLLATLFLRSEEQDIGQTYARFRVEFDRQIEHVDDKDEAAFLWDRLGHWAQDEANWIEAEFCFRKAFDLAGGHYGYCLGTALNFLGRFEESLPILREQAEGIQPDAMSWFQLGAAYGDLGQSAQAIDAYEKALALDPDYDLAMFNLGGVYWNRGEEIEALAIWTTAIDRFPHHELAAKLRRDMPVFFPPTPNRQAQSSDDVGLD</sequence>
<dbReference type="GO" id="GO:0046813">
    <property type="term" value="P:receptor-mediated virion attachment to host cell"/>
    <property type="evidence" value="ECO:0007669"/>
    <property type="project" value="TreeGrafter"/>
</dbReference>
<keyword evidence="7" id="KW-1185">Reference proteome</keyword>